<gene>
    <name evidence="1" type="ORF">QU605_12155</name>
</gene>
<dbReference type="EMBL" id="JAUDUY010000007">
    <property type="protein sequence ID" value="MDM9632230.1"/>
    <property type="molecule type" value="Genomic_DNA"/>
</dbReference>
<dbReference type="Proteomes" id="UP001174839">
    <property type="component" value="Unassembled WGS sequence"/>
</dbReference>
<name>A0ABT7WH42_9FLAO</name>
<protein>
    <recommendedName>
        <fullName evidence="3">DUF4382 domain-containing protein</fullName>
    </recommendedName>
</protein>
<organism evidence="1 2">
    <name type="scientific">Robiginitalea aurantiaca</name>
    <dbReference type="NCBI Taxonomy" id="3056915"/>
    <lineage>
        <taxon>Bacteria</taxon>
        <taxon>Pseudomonadati</taxon>
        <taxon>Bacteroidota</taxon>
        <taxon>Flavobacteriia</taxon>
        <taxon>Flavobacteriales</taxon>
        <taxon>Flavobacteriaceae</taxon>
        <taxon>Robiginitalea</taxon>
    </lineage>
</organism>
<keyword evidence="2" id="KW-1185">Reference proteome</keyword>
<proteinExistence type="predicted"/>
<sequence length="320" mass="34871">MYTYSKSTLFLRVSGLVLLLGVGSCKSDPKEKPEPDPLAEQAPVSIQVTTKSMEFYAPDTINSGWNTFVYENQSTEPHFILLDKYPEGITIENTIAEVAPAFEEGMSLIMEGKMEESMEAFGKLPEWFSKVIFSGGTGLISAGKTAVTTIKLEPGYYVMECYVRMPDGRFHTSMGMAKELIVRSTDSGMSPPGADMDISISSQGGINWNGQPKAGKTTFRVTYTDQVVHENFVGHDVNLVAMEPEADVKALEDWINWATPTGLMSSTAPDGFTFLGGTNDSPQGSTQYFEADLKPGSYVLISEVPNTSEKGMLKVLTVGN</sequence>
<dbReference type="PROSITE" id="PS51257">
    <property type="entry name" value="PROKAR_LIPOPROTEIN"/>
    <property type="match status" value="1"/>
</dbReference>
<accession>A0ABT7WH42</accession>
<dbReference type="RefSeq" id="WP_289725596.1">
    <property type="nucleotide sequence ID" value="NZ_JAUDUY010000007.1"/>
</dbReference>
<evidence type="ECO:0008006" key="3">
    <source>
        <dbReference type="Google" id="ProtNLM"/>
    </source>
</evidence>
<evidence type="ECO:0000313" key="2">
    <source>
        <dbReference type="Proteomes" id="UP001174839"/>
    </source>
</evidence>
<comment type="caution">
    <text evidence="1">The sequence shown here is derived from an EMBL/GenBank/DDBJ whole genome shotgun (WGS) entry which is preliminary data.</text>
</comment>
<reference evidence="1" key="1">
    <citation type="submission" date="2023-06" db="EMBL/GenBank/DDBJ databases">
        <title>Robiginitalea aurantiacus sp. nov. and Algoriphagus sediminis sp. nov., isolated from coastal sediment.</title>
        <authorList>
            <person name="Zhou Z.Y."/>
            <person name="An J."/>
            <person name="Jia Y.W."/>
            <person name="Du Z.J."/>
        </authorList>
    </citation>
    <scope>NUCLEOTIDE SEQUENCE</scope>
    <source>
        <strain evidence="1">M39</strain>
    </source>
</reference>
<evidence type="ECO:0000313" key="1">
    <source>
        <dbReference type="EMBL" id="MDM9632230.1"/>
    </source>
</evidence>